<reference evidence="2" key="2">
    <citation type="submission" date="2023-06" db="EMBL/GenBank/DDBJ databases">
        <authorList>
            <consortium name="Lawrence Berkeley National Laboratory"/>
            <person name="Mondo S.J."/>
            <person name="Hensen N."/>
            <person name="Bonometti L."/>
            <person name="Westerberg I."/>
            <person name="Brannstrom I.O."/>
            <person name="Guillou S."/>
            <person name="Cros-Aarteil S."/>
            <person name="Calhoun S."/>
            <person name="Haridas S."/>
            <person name="Kuo A."/>
            <person name="Pangilinan J."/>
            <person name="Riley R."/>
            <person name="Labutti K."/>
            <person name="Andreopoulos B."/>
            <person name="Lipzen A."/>
            <person name="Chen C."/>
            <person name="Yanf M."/>
            <person name="Daum C."/>
            <person name="Ng V."/>
            <person name="Clum A."/>
            <person name="Steindorff A."/>
            <person name="Ohm R."/>
            <person name="Martin F."/>
            <person name="Silar P."/>
            <person name="Natvig D."/>
            <person name="Lalanne C."/>
            <person name="Gautier V."/>
            <person name="Ament-Velasquez S.L."/>
            <person name="Kruys A."/>
            <person name="Hutchinson M.I."/>
            <person name="Powell A.J."/>
            <person name="Barry K."/>
            <person name="Miller A.N."/>
            <person name="Grigoriev I.V."/>
            <person name="Debuchy R."/>
            <person name="Gladieux P."/>
            <person name="Thoren M.H."/>
            <person name="Johannesson H."/>
        </authorList>
    </citation>
    <scope>NUCLEOTIDE SEQUENCE</scope>
    <source>
        <strain evidence="2">CBS 333.67</strain>
    </source>
</reference>
<keyword evidence="1" id="KW-0472">Membrane</keyword>
<dbReference type="GeneID" id="87887006"/>
<evidence type="ECO:0000313" key="2">
    <source>
        <dbReference type="EMBL" id="KAK3309361.1"/>
    </source>
</evidence>
<keyword evidence="1" id="KW-1133">Transmembrane helix</keyword>
<keyword evidence="1" id="KW-0812">Transmembrane</keyword>
<evidence type="ECO:0000256" key="1">
    <source>
        <dbReference type="SAM" id="Phobius"/>
    </source>
</evidence>
<feature type="transmembrane region" description="Helical" evidence="1">
    <location>
        <begin position="36"/>
        <end position="57"/>
    </location>
</feature>
<dbReference type="Proteomes" id="UP001273166">
    <property type="component" value="Unassembled WGS sequence"/>
</dbReference>
<sequence>MALWDYDAWARGTIFHDFTFALISCLPGHLLFCLPFLPFPVICVVFFLAIPISLFLFDYHLSYLSFSLQTFLFIF</sequence>
<reference evidence="2" key="1">
    <citation type="journal article" date="2023" name="Mol. Phylogenet. Evol.">
        <title>Genome-scale phylogeny and comparative genomics of the fungal order Sordariales.</title>
        <authorList>
            <person name="Hensen N."/>
            <person name="Bonometti L."/>
            <person name="Westerberg I."/>
            <person name="Brannstrom I.O."/>
            <person name="Guillou S."/>
            <person name="Cros-Aarteil S."/>
            <person name="Calhoun S."/>
            <person name="Haridas S."/>
            <person name="Kuo A."/>
            <person name="Mondo S."/>
            <person name="Pangilinan J."/>
            <person name="Riley R."/>
            <person name="LaButti K."/>
            <person name="Andreopoulos B."/>
            <person name="Lipzen A."/>
            <person name="Chen C."/>
            <person name="Yan M."/>
            <person name="Daum C."/>
            <person name="Ng V."/>
            <person name="Clum A."/>
            <person name="Steindorff A."/>
            <person name="Ohm R.A."/>
            <person name="Martin F."/>
            <person name="Silar P."/>
            <person name="Natvig D.O."/>
            <person name="Lalanne C."/>
            <person name="Gautier V."/>
            <person name="Ament-Velasquez S.L."/>
            <person name="Kruys A."/>
            <person name="Hutchinson M.I."/>
            <person name="Powell A.J."/>
            <person name="Barry K."/>
            <person name="Miller A.N."/>
            <person name="Grigoriev I.V."/>
            <person name="Debuchy R."/>
            <person name="Gladieux P."/>
            <person name="Hiltunen Thoren M."/>
            <person name="Johannesson H."/>
        </authorList>
    </citation>
    <scope>NUCLEOTIDE SEQUENCE</scope>
    <source>
        <strain evidence="2">CBS 333.67</strain>
    </source>
</reference>
<keyword evidence="3" id="KW-1185">Reference proteome</keyword>
<proteinExistence type="predicted"/>
<protein>
    <submittedName>
        <fullName evidence="2">Uncharacterized protein</fullName>
    </submittedName>
</protein>
<comment type="caution">
    <text evidence="2">The sequence shown here is derived from an EMBL/GenBank/DDBJ whole genome shotgun (WGS) entry which is preliminary data.</text>
</comment>
<dbReference type="RefSeq" id="XP_062725141.1">
    <property type="nucleotide sequence ID" value="XM_062868177.1"/>
</dbReference>
<accession>A0AAJ0M529</accession>
<gene>
    <name evidence="2" type="ORF">B0T15DRAFT_515299</name>
</gene>
<evidence type="ECO:0000313" key="3">
    <source>
        <dbReference type="Proteomes" id="UP001273166"/>
    </source>
</evidence>
<organism evidence="2 3">
    <name type="scientific">Chaetomium strumarium</name>
    <dbReference type="NCBI Taxonomy" id="1170767"/>
    <lineage>
        <taxon>Eukaryota</taxon>
        <taxon>Fungi</taxon>
        <taxon>Dikarya</taxon>
        <taxon>Ascomycota</taxon>
        <taxon>Pezizomycotina</taxon>
        <taxon>Sordariomycetes</taxon>
        <taxon>Sordariomycetidae</taxon>
        <taxon>Sordariales</taxon>
        <taxon>Chaetomiaceae</taxon>
        <taxon>Chaetomium</taxon>
    </lineage>
</organism>
<dbReference type="EMBL" id="JAUDZG010000001">
    <property type="protein sequence ID" value="KAK3309361.1"/>
    <property type="molecule type" value="Genomic_DNA"/>
</dbReference>
<dbReference type="AlphaFoldDB" id="A0AAJ0M529"/>
<name>A0AAJ0M529_9PEZI</name>